<comment type="caution">
    <text evidence="1">The sequence shown here is derived from an EMBL/GenBank/DDBJ whole genome shotgun (WGS) entry which is preliminary data.</text>
</comment>
<name>A0ABD3SAQ2_9LAMI</name>
<reference evidence="1 2" key="1">
    <citation type="submission" date="2024-12" db="EMBL/GenBank/DDBJ databases">
        <title>The unique morphological basis and parallel evolutionary history of personate flowers in Penstemon.</title>
        <authorList>
            <person name="Depatie T.H."/>
            <person name="Wessinger C.A."/>
        </authorList>
    </citation>
    <scope>NUCLEOTIDE SEQUENCE [LARGE SCALE GENOMIC DNA]</scope>
    <source>
        <strain evidence="1">WTNN_2</strain>
        <tissue evidence="1">Leaf</tissue>
    </source>
</reference>
<accession>A0ABD3SAQ2</accession>
<dbReference type="EMBL" id="JBJXBP010000007">
    <property type="protein sequence ID" value="KAL3821422.1"/>
    <property type="molecule type" value="Genomic_DNA"/>
</dbReference>
<dbReference type="AlphaFoldDB" id="A0ABD3SAQ2"/>
<gene>
    <name evidence="1" type="ORF">ACJIZ3_007327</name>
</gene>
<protein>
    <submittedName>
        <fullName evidence="1">Uncharacterized protein</fullName>
    </submittedName>
</protein>
<sequence>MIASVVDDIKKVRLNAKKPTWFCIFIPLEFLKVLEKIYFLERRLITFYNIYGEFNHIDMTRHAMARRLKTAEAESRPDVGSSSRITAGSCTNSTPIDTLRFSPPEIPLVDSLPILSLGMCSNPSSFNRFSTLVVYEYMAGREPTGDDHPGEDFEQRGFSGPTWASNCCELSWHGFAIYVVQYTFGGGFVPAKVIKISWFLDR</sequence>
<evidence type="ECO:0000313" key="1">
    <source>
        <dbReference type="EMBL" id="KAL3821422.1"/>
    </source>
</evidence>
<keyword evidence="2" id="KW-1185">Reference proteome</keyword>
<dbReference type="Proteomes" id="UP001634393">
    <property type="component" value="Unassembled WGS sequence"/>
</dbReference>
<organism evidence="1 2">
    <name type="scientific">Penstemon smallii</name>
    <dbReference type="NCBI Taxonomy" id="265156"/>
    <lineage>
        <taxon>Eukaryota</taxon>
        <taxon>Viridiplantae</taxon>
        <taxon>Streptophyta</taxon>
        <taxon>Embryophyta</taxon>
        <taxon>Tracheophyta</taxon>
        <taxon>Spermatophyta</taxon>
        <taxon>Magnoliopsida</taxon>
        <taxon>eudicotyledons</taxon>
        <taxon>Gunneridae</taxon>
        <taxon>Pentapetalae</taxon>
        <taxon>asterids</taxon>
        <taxon>lamiids</taxon>
        <taxon>Lamiales</taxon>
        <taxon>Plantaginaceae</taxon>
        <taxon>Cheloneae</taxon>
        <taxon>Penstemon</taxon>
    </lineage>
</organism>
<proteinExistence type="predicted"/>
<evidence type="ECO:0000313" key="2">
    <source>
        <dbReference type="Proteomes" id="UP001634393"/>
    </source>
</evidence>